<keyword evidence="4 7" id="KW-0812">Transmembrane</keyword>
<feature type="domain" description="VTT" evidence="8">
    <location>
        <begin position="30"/>
        <end position="161"/>
    </location>
</feature>
<comment type="subcellular location">
    <subcellularLocation>
        <location evidence="1">Cell membrane</location>
        <topology evidence="1">Multi-pass membrane protein</topology>
    </subcellularLocation>
</comment>
<feature type="transmembrane region" description="Helical" evidence="7">
    <location>
        <begin position="177"/>
        <end position="197"/>
    </location>
</feature>
<proteinExistence type="inferred from homology"/>
<evidence type="ECO:0000256" key="1">
    <source>
        <dbReference type="ARBA" id="ARBA00004651"/>
    </source>
</evidence>
<dbReference type="InterPro" id="IPR032816">
    <property type="entry name" value="VTT_dom"/>
</dbReference>
<reference evidence="9" key="1">
    <citation type="submission" date="2019-11" db="EMBL/GenBank/DDBJ databases">
        <authorList>
            <person name="Feng L."/>
        </authorList>
    </citation>
    <scope>NUCLEOTIDE SEQUENCE</scope>
    <source>
        <strain evidence="9">CnexileLFYP112</strain>
    </source>
</reference>
<comment type="similarity">
    <text evidence="2">Belongs to the DedA family.</text>
</comment>
<dbReference type="AlphaFoldDB" id="A0A6N2TPY9"/>
<feature type="transmembrane region" description="Helical" evidence="7">
    <location>
        <begin position="141"/>
        <end position="165"/>
    </location>
</feature>
<dbReference type="PANTHER" id="PTHR42709:SF6">
    <property type="entry name" value="UNDECAPRENYL PHOSPHATE TRANSPORTER A"/>
    <property type="match status" value="1"/>
</dbReference>
<dbReference type="Pfam" id="PF09335">
    <property type="entry name" value="VTT_dom"/>
    <property type="match status" value="1"/>
</dbReference>
<dbReference type="PANTHER" id="PTHR42709">
    <property type="entry name" value="ALKALINE PHOSPHATASE LIKE PROTEIN"/>
    <property type="match status" value="1"/>
</dbReference>
<name>A0A6N2TPY9_9FIRM</name>
<keyword evidence="6 7" id="KW-0472">Membrane</keyword>
<evidence type="ECO:0000256" key="6">
    <source>
        <dbReference type="ARBA" id="ARBA00023136"/>
    </source>
</evidence>
<keyword evidence="5 7" id="KW-1133">Transmembrane helix</keyword>
<sequence length="204" mass="22656">MHIFIMDMMNSFGYIGIALLIMIENLFPPIPSEVILTFGGFMTTYTHLTVGGVVFFSTLGSTVGAIFLYYIGKLLSPEKLEQLIDGKLGKILHFKKSDVRKSIKKFQQKGNMTVFICRCIPILRSLISIPAGMSNMKMGNFLVLTIAGSALWNTILVSAGAAAGASWEKILEVMDTYSTVVVIIIGLSMFFGCFFYYRNRKNES</sequence>
<feature type="transmembrane region" description="Helical" evidence="7">
    <location>
        <begin position="12"/>
        <end position="30"/>
    </location>
</feature>
<protein>
    <recommendedName>
        <fullName evidence="8">VTT domain-containing protein</fullName>
    </recommendedName>
</protein>
<evidence type="ECO:0000256" key="2">
    <source>
        <dbReference type="ARBA" id="ARBA00010792"/>
    </source>
</evidence>
<accession>A0A6N2TPY9</accession>
<feature type="transmembrane region" description="Helical" evidence="7">
    <location>
        <begin position="50"/>
        <end position="71"/>
    </location>
</feature>
<organism evidence="9">
    <name type="scientific">[Clostridium] nexile</name>
    <dbReference type="NCBI Taxonomy" id="29361"/>
    <lineage>
        <taxon>Bacteria</taxon>
        <taxon>Bacillati</taxon>
        <taxon>Bacillota</taxon>
        <taxon>Clostridia</taxon>
        <taxon>Lachnospirales</taxon>
        <taxon>Lachnospiraceae</taxon>
        <taxon>Tyzzerella</taxon>
    </lineage>
</organism>
<evidence type="ECO:0000313" key="9">
    <source>
        <dbReference type="EMBL" id="VYT07457.1"/>
    </source>
</evidence>
<dbReference type="InterPro" id="IPR051311">
    <property type="entry name" value="DedA_domain"/>
</dbReference>
<evidence type="ECO:0000256" key="4">
    <source>
        <dbReference type="ARBA" id="ARBA00022692"/>
    </source>
</evidence>
<gene>
    <name evidence="9" type="ORF">CNLFYP112_00466</name>
</gene>
<evidence type="ECO:0000259" key="8">
    <source>
        <dbReference type="Pfam" id="PF09335"/>
    </source>
</evidence>
<dbReference type="GO" id="GO:0005886">
    <property type="term" value="C:plasma membrane"/>
    <property type="evidence" value="ECO:0007669"/>
    <property type="project" value="UniProtKB-SubCell"/>
</dbReference>
<evidence type="ECO:0000256" key="3">
    <source>
        <dbReference type="ARBA" id="ARBA00022475"/>
    </source>
</evidence>
<keyword evidence="3" id="KW-1003">Cell membrane</keyword>
<dbReference type="EMBL" id="CACRTG010000012">
    <property type="protein sequence ID" value="VYT07457.1"/>
    <property type="molecule type" value="Genomic_DNA"/>
</dbReference>
<evidence type="ECO:0000256" key="5">
    <source>
        <dbReference type="ARBA" id="ARBA00022989"/>
    </source>
</evidence>
<evidence type="ECO:0000256" key="7">
    <source>
        <dbReference type="SAM" id="Phobius"/>
    </source>
</evidence>